<comment type="caution">
    <text evidence="1">The sequence shown here is derived from an EMBL/GenBank/DDBJ whole genome shotgun (WGS) entry which is preliminary data.</text>
</comment>
<organism evidence="1 2">
    <name type="scientific">Rhizobium sullae</name>
    <name type="common">Rhizobium hedysari</name>
    <dbReference type="NCBI Taxonomy" id="50338"/>
    <lineage>
        <taxon>Bacteria</taxon>
        <taxon>Pseudomonadati</taxon>
        <taxon>Pseudomonadota</taxon>
        <taxon>Alphaproteobacteria</taxon>
        <taxon>Hyphomicrobiales</taxon>
        <taxon>Rhizobiaceae</taxon>
        <taxon>Rhizobium/Agrobacterium group</taxon>
        <taxon>Rhizobium</taxon>
    </lineage>
</organism>
<reference evidence="1 2" key="1">
    <citation type="submission" date="2017-11" db="EMBL/GenBank/DDBJ databases">
        <authorList>
            <person name="Han C.G."/>
        </authorList>
    </citation>
    <scope>NUCLEOTIDE SEQUENCE [LARGE SCALE GENOMIC DNA]</scope>
    <source>
        <strain evidence="1 2">HCNT1</strain>
    </source>
</reference>
<dbReference type="AlphaFoldDB" id="A0A2N0DAU7"/>
<protein>
    <submittedName>
        <fullName evidence="1">Uncharacterized protein</fullName>
    </submittedName>
</protein>
<evidence type="ECO:0000313" key="2">
    <source>
        <dbReference type="Proteomes" id="UP000232164"/>
    </source>
</evidence>
<dbReference type="EMBL" id="PIQN01000008">
    <property type="protein sequence ID" value="PKA43221.1"/>
    <property type="molecule type" value="Genomic_DNA"/>
</dbReference>
<proteinExistence type="predicted"/>
<dbReference type="Proteomes" id="UP000232164">
    <property type="component" value="Unassembled WGS sequence"/>
</dbReference>
<evidence type="ECO:0000313" key="1">
    <source>
        <dbReference type="EMBL" id="PKA43221.1"/>
    </source>
</evidence>
<accession>A0A2N0DAU7</accession>
<gene>
    <name evidence="1" type="ORF">CWR43_14345</name>
</gene>
<sequence length="69" mass="7813">MTSKTDQSELRYIPFETDDDMVRHLQALPEFAVPANSDHVFGAFLERLEAVNEGGEQSPSAGQRRRFES</sequence>
<name>A0A2N0DAU7_RHISU</name>
<reference evidence="1 2" key="2">
    <citation type="submission" date="2017-12" db="EMBL/GenBank/DDBJ databases">
        <title>Genome sequence of Rhizobium sullae HCNT1 isolated from Sulla coronaria nodules and featuring peculiar denitrification phenotypes.</title>
        <authorList>
            <person name="De Diego-Diaz B."/>
            <person name="Treu L."/>
            <person name="Campanaro S."/>
            <person name="Da Silva Duarte V."/>
            <person name="Basaglia M."/>
            <person name="Favaro L."/>
            <person name="Casella S."/>
            <person name="Squartini A."/>
        </authorList>
    </citation>
    <scope>NUCLEOTIDE SEQUENCE [LARGE SCALE GENOMIC DNA]</scope>
    <source>
        <strain evidence="1 2">HCNT1</strain>
    </source>
</reference>